<protein>
    <submittedName>
        <fullName evidence="1">Uncharacterized protein</fullName>
    </submittedName>
</protein>
<dbReference type="Proteomes" id="UP001172155">
    <property type="component" value="Unassembled WGS sequence"/>
</dbReference>
<proteinExistence type="predicted"/>
<keyword evidence="2" id="KW-1185">Reference proteome</keyword>
<gene>
    <name evidence="1" type="ORF">B0T18DRAFT_390106</name>
</gene>
<evidence type="ECO:0000313" key="2">
    <source>
        <dbReference type="Proteomes" id="UP001172155"/>
    </source>
</evidence>
<dbReference type="AlphaFoldDB" id="A0AA40EU26"/>
<sequence length="171" mass="18875">MALEIFHTAANTARSSKAVGIIERVFMQQTPAEAPRRRFGATGYEAGGASVKHLITEYSHLYQKTGAAFHGLFFDWSHKRGFAVASIVGEYRAAEDLLSTWENKGTDCPGFATYAFTMGKAWKLQFYGYFSPEAIMSRLEPLHAKSSGNDSVRSGFSAAYASLKRSRETNP</sequence>
<dbReference type="EMBL" id="JAUKUD010000004">
    <property type="protein sequence ID" value="KAK0745493.1"/>
    <property type="molecule type" value="Genomic_DNA"/>
</dbReference>
<comment type="caution">
    <text evidence="1">The sequence shown here is derived from an EMBL/GenBank/DDBJ whole genome shotgun (WGS) entry which is preliminary data.</text>
</comment>
<name>A0AA40EU26_9PEZI</name>
<reference evidence="1" key="1">
    <citation type="submission" date="2023-06" db="EMBL/GenBank/DDBJ databases">
        <title>Genome-scale phylogeny and comparative genomics of the fungal order Sordariales.</title>
        <authorList>
            <consortium name="Lawrence Berkeley National Laboratory"/>
            <person name="Hensen N."/>
            <person name="Bonometti L."/>
            <person name="Westerberg I."/>
            <person name="Brannstrom I.O."/>
            <person name="Guillou S."/>
            <person name="Cros-Aarteil S."/>
            <person name="Calhoun S."/>
            <person name="Haridas S."/>
            <person name="Kuo A."/>
            <person name="Mondo S."/>
            <person name="Pangilinan J."/>
            <person name="Riley R."/>
            <person name="LaButti K."/>
            <person name="Andreopoulos B."/>
            <person name="Lipzen A."/>
            <person name="Chen C."/>
            <person name="Yanf M."/>
            <person name="Daum C."/>
            <person name="Ng V."/>
            <person name="Clum A."/>
            <person name="Steindorff A."/>
            <person name="Ohm R."/>
            <person name="Martin F."/>
            <person name="Silar P."/>
            <person name="Natvig D."/>
            <person name="Lalanne C."/>
            <person name="Gautier V."/>
            <person name="Ament-velasquez S.L."/>
            <person name="Kruys A."/>
            <person name="Hutchinson M.I."/>
            <person name="Powell A.J."/>
            <person name="Barry K."/>
            <person name="Miller A.N."/>
            <person name="Grigoriev I.V."/>
            <person name="Debuchy R."/>
            <person name="Gladieux P."/>
            <person name="Thoren M.H."/>
            <person name="Johannesson H."/>
        </authorList>
    </citation>
    <scope>NUCLEOTIDE SEQUENCE</scope>
    <source>
        <strain evidence="1">SMH3187-1</strain>
    </source>
</reference>
<organism evidence="1 2">
    <name type="scientific">Schizothecium vesticola</name>
    <dbReference type="NCBI Taxonomy" id="314040"/>
    <lineage>
        <taxon>Eukaryota</taxon>
        <taxon>Fungi</taxon>
        <taxon>Dikarya</taxon>
        <taxon>Ascomycota</taxon>
        <taxon>Pezizomycotina</taxon>
        <taxon>Sordariomycetes</taxon>
        <taxon>Sordariomycetidae</taxon>
        <taxon>Sordariales</taxon>
        <taxon>Schizotheciaceae</taxon>
        <taxon>Schizothecium</taxon>
    </lineage>
</organism>
<accession>A0AA40EU26</accession>
<evidence type="ECO:0000313" key="1">
    <source>
        <dbReference type="EMBL" id="KAK0745493.1"/>
    </source>
</evidence>